<dbReference type="SUPFAM" id="SSF53474">
    <property type="entry name" value="alpha/beta-Hydrolases"/>
    <property type="match status" value="1"/>
</dbReference>
<accession>A0A369XU31</accession>
<dbReference type="GO" id="GO:0016787">
    <property type="term" value="F:hydrolase activity"/>
    <property type="evidence" value="ECO:0007669"/>
    <property type="project" value="UniProtKB-KW"/>
</dbReference>
<comment type="caution">
    <text evidence="2">The sequence shown here is derived from an EMBL/GenBank/DDBJ whole genome shotgun (WGS) entry which is preliminary data.</text>
</comment>
<dbReference type="Proteomes" id="UP000253831">
    <property type="component" value="Unassembled WGS sequence"/>
</dbReference>
<name>A0A369XU31_9PROT</name>
<evidence type="ECO:0000259" key="1">
    <source>
        <dbReference type="Pfam" id="PF12146"/>
    </source>
</evidence>
<organism evidence="2 3">
    <name type="scientific">Candidatus Accumulibacter meliphilus</name>
    <dbReference type="NCBI Taxonomy" id="2211374"/>
    <lineage>
        <taxon>Bacteria</taxon>
        <taxon>Pseudomonadati</taxon>
        <taxon>Pseudomonadota</taxon>
        <taxon>Betaproteobacteria</taxon>
        <taxon>Candidatus Accumulibacter</taxon>
    </lineage>
</organism>
<gene>
    <name evidence="2" type="ORF">DVS81_02970</name>
</gene>
<dbReference type="EMBL" id="QPGA01000003">
    <property type="protein sequence ID" value="RDE51899.1"/>
    <property type="molecule type" value="Genomic_DNA"/>
</dbReference>
<dbReference type="Pfam" id="PF12146">
    <property type="entry name" value="Hydrolase_4"/>
    <property type="match status" value="1"/>
</dbReference>
<proteinExistence type="predicted"/>
<protein>
    <submittedName>
        <fullName evidence="2">Hydrolase 1, exosortase A system-associated</fullName>
    </submittedName>
</protein>
<dbReference type="InterPro" id="IPR029058">
    <property type="entry name" value="AB_hydrolase_fold"/>
</dbReference>
<sequence length="314" mass="34292">MNIVEQALLFPCAGEDLSAIIAWPQAVHSASAQATGRCGVLIIVGGPQYRVGSHRQFLLLSRRLASAGYPTMRFDHRGMGDAGGSMRGFEDLSTDIAAAIEAFQRNCPTVQRLVLWGLCDAASAALLYVEASHDPRIAGLTLLNPWVRSEVSLAQTHIKHYYGQRLLQGEFWRKLLSGRMEVMKALASLLASARLARRSRAPGEASEKRGFQDRMAAGWREFPGELLLILSGQDYTAKEFIEFSATDPAWSGLADATKVRRVDIADADHTFSSRAQRALVEEATLAWLDKHLKGVVEAGPQTTAGDFSDAHANE</sequence>
<reference evidence="2 3" key="1">
    <citation type="submission" date="2018-05" db="EMBL/GenBank/DDBJ databases">
        <title>Integrated omic analyses show evidence that a Ca. Accumulibacter phosphatis strain performs denitrification under micro-aerobic conditions.</title>
        <authorList>
            <person name="Camejo P.Y."/>
            <person name="Katherine M.D."/>
            <person name="Daniel N.R."/>
        </authorList>
    </citation>
    <scope>NUCLEOTIDE SEQUENCE [LARGE SCALE GENOMIC DNA]</scope>
    <source>
        <strain evidence="2">UW-LDO-IC</strain>
    </source>
</reference>
<dbReference type="InterPro" id="IPR017531">
    <property type="entry name" value="Hydrolase-1_PEP"/>
</dbReference>
<evidence type="ECO:0000313" key="3">
    <source>
        <dbReference type="Proteomes" id="UP000253831"/>
    </source>
</evidence>
<feature type="domain" description="Serine aminopeptidase S33" evidence="1">
    <location>
        <begin position="57"/>
        <end position="154"/>
    </location>
</feature>
<evidence type="ECO:0000313" key="2">
    <source>
        <dbReference type="EMBL" id="RDE51899.1"/>
    </source>
</evidence>
<dbReference type="AlphaFoldDB" id="A0A369XU31"/>
<dbReference type="NCBIfam" id="TIGR03100">
    <property type="entry name" value="hydr1_PEP"/>
    <property type="match status" value="1"/>
</dbReference>
<keyword evidence="2" id="KW-0378">Hydrolase</keyword>
<dbReference type="InterPro" id="IPR022742">
    <property type="entry name" value="Hydrolase_4"/>
</dbReference>
<dbReference type="Gene3D" id="3.40.50.1820">
    <property type="entry name" value="alpha/beta hydrolase"/>
    <property type="match status" value="1"/>
</dbReference>